<feature type="domain" description="PAS" evidence="7">
    <location>
        <begin position="316"/>
        <end position="366"/>
    </location>
</feature>
<dbReference type="PANTHER" id="PTHR43065:SF50">
    <property type="entry name" value="HISTIDINE KINASE"/>
    <property type="match status" value="1"/>
</dbReference>
<sequence length="723" mass="79012">MNRLPDTVTAQAADIELVSALAVPAVLQAGGAIVATNAALCRLVGRREAELLGRPFSALVCEEDQPALQAVWPAGDAQDTEPPALPARLLSQDGTARPVELHLRRTQRPYGPAVLATCMDQTDIEHAQRTMFAMAEMLRQIVDGAPIASMVIDSSHRVTHWNTACERMTGLPRSNVLGTCDAWRALFAQQRPMLADLIVDGAGPEPLAQLYEGRAKVSGIIPGGLEAEAFFPDFGAHGSWLYLTAAPLRDAEGRIIGAIETLQDVSDRRRTQEELMRHREALEQLVQRRSAELAATARELERFVANAPVGVAYLCDSTIRRVNPGMARIFGYSEEAMVGMPAGRCHLSPDDEKSLARRAAAVLSRGEPLHHEMWMRHADGHPIWLQIDAHLADHEDGHHGTWWMLQDRTEIRLAQQQLQARFEELQLTNRRLAEAQNQLLQQDKMASIGQLAAGVAHEINNPIGFVSSNLNTLRQYVDDLLALCDAHEAAAAQPTLASAQQALARQRADTELDYLRADLPQLLDESADGLGRVKKIVQDLKDFSRVDQADWQEADLNLGLESTLNVVRHEVKYKAEVVKALGALPPVTCLAAQLNQVFMNLIVNAVHALPDRGVIRLASGTEGPWAWVQVTDTGCGMPDEVRRRIFEPFFTTKEVGKGTGLGLSLSFSIVQKHGGEIQVRSQPGQGSAFRVWVPVHGPQSLAAGDRPPAWDAEPGLPAEGVEG</sequence>
<keyword evidence="4" id="KW-0175">Coiled coil</keyword>
<dbReference type="SMART" id="SM00091">
    <property type="entry name" value="PAS"/>
    <property type="match status" value="3"/>
</dbReference>
<dbReference type="Proteomes" id="UP001056201">
    <property type="component" value="Chromosome 1"/>
</dbReference>
<dbReference type="InterPro" id="IPR004358">
    <property type="entry name" value="Sig_transdc_His_kin-like_C"/>
</dbReference>
<evidence type="ECO:0000259" key="8">
    <source>
        <dbReference type="PROSITE" id="PS50113"/>
    </source>
</evidence>
<evidence type="ECO:0000256" key="2">
    <source>
        <dbReference type="ARBA" id="ARBA00012438"/>
    </source>
</evidence>
<evidence type="ECO:0000313" key="9">
    <source>
        <dbReference type="EMBL" id="URI07029.1"/>
    </source>
</evidence>
<dbReference type="SUPFAM" id="SSF47384">
    <property type="entry name" value="Homodimeric domain of signal transducing histidine kinase"/>
    <property type="match status" value="1"/>
</dbReference>
<feature type="region of interest" description="Disordered" evidence="5">
    <location>
        <begin position="700"/>
        <end position="723"/>
    </location>
</feature>
<dbReference type="InterPro" id="IPR000014">
    <property type="entry name" value="PAS"/>
</dbReference>
<organism evidence="9 10">
    <name type="scientific">Aquincola tertiaricarbonis</name>
    <dbReference type="NCBI Taxonomy" id="391953"/>
    <lineage>
        <taxon>Bacteria</taxon>
        <taxon>Pseudomonadati</taxon>
        <taxon>Pseudomonadota</taxon>
        <taxon>Betaproteobacteria</taxon>
        <taxon>Burkholderiales</taxon>
        <taxon>Sphaerotilaceae</taxon>
        <taxon>Aquincola</taxon>
    </lineage>
</organism>
<dbReference type="Pfam" id="PF02518">
    <property type="entry name" value="HATPase_c"/>
    <property type="match status" value="1"/>
</dbReference>
<evidence type="ECO:0000259" key="6">
    <source>
        <dbReference type="PROSITE" id="PS50109"/>
    </source>
</evidence>
<gene>
    <name evidence="9" type="ORF">MW290_14150</name>
</gene>
<evidence type="ECO:0000256" key="3">
    <source>
        <dbReference type="ARBA" id="ARBA00022553"/>
    </source>
</evidence>
<dbReference type="NCBIfam" id="TIGR00229">
    <property type="entry name" value="sensory_box"/>
    <property type="match status" value="3"/>
</dbReference>
<dbReference type="RefSeq" id="WP_250195294.1">
    <property type="nucleotide sequence ID" value="NZ_CP097635.1"/>
</dbReference>
<feature type="domain" description="PAS" evidence="7">
    <location>
        <begin position="134"/>
        <end position="178"/>
    </location>
</feature>
<dbReference type="InterPro" id="IPR013656">
    <property type="entry name" value="PAS_4"/>
</dbReference>
<dbReference type="Gene3D" id="3.30.450.20">
    <property type="entry name" value="PAS domain"/>
    <property type="match status" value="3"/>
</dbReference>
<evidence type="ECO:0000313" key="10">
    <source>
        <dbReference type="Proteomes" id="UP001056201"/>
    </source>
</evidence>
<dbReference type="SUPFAM" id="SSF55785">
    <property type="entry name" value="PYP-like sensor domain (PAS domain)"/>
    <property type="match status" value="3"/>
</dbReference>
<dbReference type="InterPro" id="IPR036890">
    <property type="entry name" value="HATPase_C_sf"/>
</dbReference>
<dbReference type="Pfam" id="PF08447">
    <property type="entry name" value="PAS_3"/>
    <property type="match status" value="1"/>
</dbReference>
<evidence type="ECO:0000259" key="7">
    <source>
        <dbReference type="PROSITE" id="PS50112"/>
    </source>
</evidence>
<dbReference type="SMART" id="SM00388">
    <property type="entry name" value="HisKA"/>
    <property type="match status" value="1"/>
</dbReference>
<dbReference type="Pfam" id="PF08448">
    <property type="entry name" value="PAS_4"/>
    <property type="match status" value="1"/>
</dbReference>
<keyword evidence="10" id="KW-1185">Reference proteome</keyword>
<dbReference type="InterPro" id="IPR003661">
    <property type="entry name" value="HisK_dim/P_dom"/>
</dbReference>
<dbReference type="InterPro" id="IPR003594">
    <property type="entry name" value="HATPase_dom"/>
</dbReference>
<feature type="domain" description="Histidine kinase" evidence="6">
    <location>
        <begin position="454"/>
        <end position="697"/>
    </location>
</feature>
<accession>A0ABY4S3M9</accession>
<dbReference type="PROSITE" id="PS50109">
    <property type="entry name" value="HIS_KIN"/>
    <property type="match status" value="1"/>
</dbReference>
<comment type="catalytic activity">
    <reaction evidence="1">
        <text>ATP + protein L-histidine = ADP + protein N-phospho-L-histidine.</text>
        <dbReference type="EC" id="2.7.13.3"/>
    </reaction>
</comment>
<dbReference type="EMBL" id="CP097635">
    <property type="protein sequence ID" value="URI07029.1"/>
    <property type="molecule type" value="Genomic_DNA"/>
</dbReference>
<dbReference type="InterPro" id="IPR013655">
    <property type="entry name" value="PAS_fold_3"/>
</dbReference>
<dbReference type="Pfam" id="PF13426">
    <property type="entry name" value="PAS_9"/>
    <property type="match status" value="1"/>
</dbReference>
<dbReference type="InterPro" id="IPR005467">
    <property type="entry name" value="His_kinase_dom"/>
</dbReference>
<dbReference type="CDD" id="cd00082">
    <property type="entry name" value="HisKA"/>
    <property type="match status" value="1"/>
</dbReference>
<protein>
    <recommendedName>
        <fullName evidence="2">histidine kinase</fullName>
        <ecNumber evidence="2">2.7.13.3</ecNumber>
    </recommendedName>
</protein>
<reference evidence="9" key="1">
    <citation type="submission" date="2022-05" db="EMBL/GenBank/DDBJ databases">
        <title>An RpoN-dependent PEP-CTERM gene is involved in floc formation of an Aquincola tertiaricarbonis strain.</title>
        <authorList>
            <person name="Qiu D."/>
            <person name="Xia M."/>
        </authorList>
    </citation>
    <scope>NUCLEOTIDE SEQUENCE</scope>
    <source>
        <strain evidence="9">RN12</strain>
    </source>
</reference>
<name>A0ABY4S3M9_AQUTE</name>
<keyword evidence="3" id="KW-0597">Phosphoprotein</keyword>
<dbReference type="InterPro" id="IPR000700">
    <property type="entry name" value="PAS-assoc_C"/>
</dbReference>
<evidence type="ECO:0000256" key="4">
    <source>
        <dbReference type="SAM" id="Coils"/>
    </source>
</evidence>
<dbReference type="PRINTS" id="PR00344">
    <property type="entry name" value="BCTRLSENSOR"/>
</dbReference>
<dbReference type="EC" id="2.7.13.3" evidence="2"/>
<evidence type="ECO:0000256" key="5">
    <source>
        <dbReference type="SAM" id="MobiDB-lite"/>
    </source>
</evidence>
<dbReference type="Gene3D" id="3.30.565.10">
    <property type="entry name" value="Histidine kinase-like ATPase, C-terminal domain"/>
    <property type="match status" value="1"/>
</dbReference>
<evidence type="ECO:0000256" key="1">
    <source>
        <dbReference type="ARBA" id="ARBA00000085"/>
    </source>
</evidence>
<dbReference type="CDD" id="cd00130">
    <property type="entry name" value="PAS"/>
    <property type="match status" value="3"/>
</dbReference>
<dbReference type="SMART" id="SM00387">
    <property type="entry name" value="HATPase_c"/>
    <property type="match status" value="1"/>
</dbReference>
<dbReference type="Gene3D" id="1.10.287.130">
    <property type="match status" value="1"/>
</dbReference>
<feature type="domain" description="PAS" evidence="7">
    <location>
        <begin position="26"/>
        <end position="69"/>
    </location>
</feature>
<feature type="domain" description="PAC" evidence="8">
    <location>
        <begin position="225"/>
        <end position="277"/>
    </location>
</feature>
<feature type="coiled-coil region" evidence="4">
    <location>
        <begin position="415"/>
        <end position="445"/>
    </location>
</feature>
<dbReference type="InterPro" id="IPR035965">
    <property type="entry name" value="PAS-like_dom_sf"/>
</dbReference>
<dbReference type="PROSITE" id="PS50112">
    <property type="entry name" value="PAS"/>
    <property type="match status" value="3"/>
</dbReference>
<dbReference type="PROSITE" id="PS50113">
    <property type="entry name" value="PAC"/>
    <property type="match status" value="1"/>
</dbReference>
<dbReference type="SUPFAM" id="SSF55874">
    <property type="entry name" value="ATPase domain of HSP90 chaperone/DNA topoisomerase II/histidine kinase"/>
    <property type="match status" value="1"/>
</dbReference>
<proteinExistence type="predicted"/>
<dbReference type="InterPro" id="IPR036097">
    <property type="entry name" value="HisK_dim/P_sf"/>
</dbReference>
<dbReference type="PANTHER" id="PTHR43065">
    <property type="entry name" value="SENSOR HISTIDINE KINASE"/>
    <property type="match status" value="1"/>
</dbReference>